<evidence type="ECO:0000256" key="1">
    <source>
        <dbReference type="SAM" id="SignalP"/>
    </source>
</evidence>
<name>A0A1X9NI03_9GAMM</name>
<reference evidence="2 3" key="1">
    <citation type="submission" date="2016-11" db="EMBL/GenBank/DDBJ databases">
        <title>Trade-off between light-utilization and light-protection in marine flavobacteria.</title>
        <authorList>
            <person name="Kumagai Y."/>
        </authorList>
    </citation>
    <scope>NUCLEOTIDE SEQUENCE [LARGE SCALE GENOMIC DNA]</scope>
    <source>
        <strain evidence="2 3">NBRC 107125</strain>
    </source>
</reference>
<dbReference type="STRING" id="716816.BST96_10635"/>
<sequence length="90" mass="9788">MKKYLSIALSTTLVAFSLSATAAKPTSITFESDGKTPDGVDYASYIVKCSNGQKQPLTAWDNRKKWCVGSESLENCHKKQIKAAKKACKA</sequence>
<dbReference type="Proteomes" id="UP000193450">
    <property type="component" value="Chromosome"/>
</dbReference>
<dbReference type="AlphaFoldDB" id="A0A1X9NI03"/>
<protein>
    <submittedName>
        <fullName evidence="2">Uncharacterized protein</fullName>
    </submittedName>
</protein>
<dbReference type="RefSeq" id="WP_085758683.1">
    <property type="nucleotide sequence ID" value="NZ_CP019343.1"/>
</dbReference>
<dbReference type="OrthoDB" id="5741572at2"/>
<organism evidence="2 3">
    <name type="scientific">Oceanicoccus sagamiensis</name>
    <dbReference type="NCBI Taxonomy" id="716816"/>
    <lineage>
        <taxon>Bacteria</taxon>
        <taxon>Pseudomonadati</taxon>
        <taxon>Pseudomonadota</taxon>
        <taxon>Gammaproteobacteria</taxon>
        <taxon>Cellvibrionales</taxon>
        <taxon>Spongiibacteraceae</taxon>
        <taxon>Oceanicoccus</taxon>
    </lineage>
</organism>
<keyword evidence="1" id="KW-0732">Signal</keyword>
<evidence type="ECO:0000313" key="2">
    <source>
        <dbReference type="EMBL" id="ARN74537.1"/>
    </source>
</evidence>
<keyword evidence="3" id="KW-1185">Reference proteome</keyword>
<dbReference type="EMBL" id="CP019343">
    <property type="protein sequence ID" value="ARN74537.1"/>
    <property type="molecule type" value="Genomic_DNA"/>
</dbReference>
<evidence type="ECO:0000313" key="3">
    <source>
        <dbReference type="Proteomes" id="UP000193450"/>
    </source>
</evidence>
<accession>A0A1X9NI03</accession>
<proteinExistence type="predicted"/>
<dbReference type="KEGG" id="osg:BST96_10635"/>
<feature type="signal peptide" evidence="1">
    <location>
        <begin position="1"/>
        <end position="22"/>
    </location>
</feature>
<feature type="chain" id="PRO_5012101105" evidence="1">
    <location>
        <begin position="23"/>
        <end position="90"/>
    </location>
</feature>
<gene>
    <name evidence="2" type="ORF">BST96_10635</name>
</gene>